<accession>A0ABS1HC81</accession>
<name>A0ABS1HC81_9BACL</name>
<sequence length="122" mass="14128">MSIEHKYCYIFDDVYLITKHASLNYTQVAMPCNIYKDKLKILAAYVRWSDRGQTLGHSLEIQVREIIARSKIEGYQIVILFIDEATSAYHKPSQNRNEMINMKNFILSNENVQCALIPACLP</sequence>
<dbReference type="Gene3D" id="3.40.50.1390">
    <property type="entry name" value="Resolvase, N-terminal catalytic domain"/>
    <property type="match status" value="1"/>
</dbReference>
<dbReference type="Proteomes" id="UP000618943">
    <property type="component" value="Unassembled WGS sequence"/>
</dbReference>
<gene>
    <name evidence="1" type="ORF">JFL43_19430</name>
</gene>
<dbReference type="InterPro" id="IPR036162">
    <property type="entry name" value="Resolvase-like_N_sf"/>
</dbReference>
<protein>
    <recommendedName>
        <fullName evidence="3">Resolvase/invertase-type recombinase catalytic domain-containing protein</fullName>
    </recommendedName>
</protein>
<evidence type="ECO:0000313" key="2">
    <source>
        <dbReference type="Proteomes" id="UP000618943"/>
    </source>
</evidence>
<keyword evidence="2" id="KW-1185">Reference proteome</keyword>
<dbReference type="SUPFAM" id="SSF53041">
    <property type="entry name" value="Resolvase-like"/>
    <property type="match status" value="1"/>
</dbReference>
<comment type="caution">
    <text evidence="1">The sequence shown here is derived from an EMBL/GenBank/DDBJ whole genome shotgun (WGS) entry which is preliminary data.</text>
</comment>
<reference evidence="1 2" key="1">
    <citation type="submission" date="2020-12" db="EMBL/GenBank/DDBJ databases">
        <title>YIM B01967 draft genome.</title>
        <authorList>
            <person name="Yan X."/>
        </authorList>
    </citation>
    <scope>NUCLEOTIDE SEQUENCE [LARGE SCALE GENOMIC DNA]</scope>
    <source>
        <strain evidence="1 2">YIM B01967</strain>
    </source>
</reference>
<proteinExistence type="predicted"/>
<organism evidence="1 2">
    <name type="scientific">Viridibacillus soli</name>
    <dbReference type="NCBI Taxonomy" id="2798301"/>
    <lineage>
        <taxon>Bacteria</taxon>
        <taxon>Bacillati</taxon>
        <taxon>Bacillota</taxon>
        <taxon>Bacilli</taxon>
        <taxon>Bacillales</taxon>
        <taxon>Caryophanaceae</taxon>
        <taxon>Viridibacillus</taxon>
    </lineage>
</organism>
<dbReference type="RefSeq" id="WP_200750298.1">
    <property type="nucleotide sequence ID" value="NZ_JAEOAH010000045.1"/>
</dbReference>
<evidence type="ECO:0000313" key="1">
    <source>
        <dbReference type="EMBL" id="MBK3496991.1"/>
    </source>
</evidence>
<evidence type="ECO:0008006" key="3">
    <source>
        <dbReference type="Google" id="ProtNLM"/>
    </source>
</evidence>
<dbReference type="EMBL" id="JAEOAH010000045">
    <property type="protein sequence ID" value="MBK3496991.1"/>
    <property type="molecule type" value="Genomic_DNA"/>
</dbReference>